<accession>A0A9D7E580</accession>
<dbReference type="AlphaFoldDB" id="A0A9D7E580"/>
<reference evidence="1" key="1">
    <citation type="submission" date="2020-10" db="EMBL/GenBank/DDBJ databases">
        <title>Connecting structure to function with the recovery of over 1000 high-quality activated sludge metagenome-assembled genomes encoding full-length rRNA genes using long-read sequencing.</title>
        <authorList>
            <person name="Singleton C.M."/>
            <person name="Petriglieri F."/>
            <person name="Kristensen J.M."/>
            <person name="Kirkegaard R.H."/>
            <person name="Michaelsen T.Y."/>
            <person name="Andersen M.H."/>
            <person name="Karst S.M."/>
            <person name="Dueholm M.S."/>
            <person name="Nielsen P.H."/>
            <person name="Albertsen M."/>
        </authorList>
    </citation>
    <scope>NUCLEOTIDE SEQUENCE</scope>
    <source>
        <strain evidence="1">Bjer_18-Q3-R1-45_BAT3C.347</strain>
    </source>
</reference>
<gene>
    <name evidence="1" type="ORF">IPH26_16040</name>
</gene>
<organism evidence="1 2">
    <name type="scientific">Candidatus Methylophosphatis roskildensis</name>
    <dbReference type="NCBI Taxonomy" id="2899263"/>
    <lineage>
        <taxon>Bacteria</taxon>
        <taxon>Pseudomonadati</taxon>
        <taxon>Pseudomonadota</taxon>
        <taxon>Betaproteobacteria</taxon>
        <taxon>Nitrosomonadales</taxon>
        <taxon>Sterolibacteriaceae</taxon>
        <taxon>Candidatus Methylophosphatis</taxon>
    </lineage>
</organism>
<proteinExistence type="predicted"/>
<dbReference type="Proteomes" id="UP000807785">
    <property type="component" value="Unassembled WGS sequence"/>
</dbReference>
<comment type="caution">
    <text evidence="1">The sequence shown here is derived from an EMBL/GenBank/DDBJ whole genome shotgun (WGS) entry which is preliminary data.</text>
</comment>
<sequence length="83" mass="8894">MMKKANCLVAPQDSFLARTGHPSVLAIPGKAGRLAKNERMGIFVATSRIINHRSRTPFTHDECDNGIAGCAASNGGIGICWHF</sequence>
<dbReference type="EMBL" id="JADJEV010000004">
    <property type="protein sequence ID" value="MBK6974384.1"/>
    <property type="molecule type" value="Genomic_DNA"/>
</dbReference>
<evidence type="ECO:0000313" key="1">
    <source>
        <dbReference type="EMBL" id="MBK6974384.1"/>
    </source>
</evidence>
<evidence type="ECO:0000313" key="2">
    <source>
        <dbReference type="Proteomes" id="UP000807785"/>
    </source>
</evidence>
<name>A0A9D7E580_9PROT</name>
<protein>
    <submittedName>
        <fullName evidence="1">Uncharacterized protein</fullName>
    </submittedName>
</protein>